<feature type="region of interest" description="Disordered" evidence="1">
    <location>
        <begin position="105"/>
        <end position="128"/>
    </location>
</feature>
<dbReference type="PANTHER" id="PTHR37218:SF2">
    <property type="entry name" value="COILED-COIL PROTEIN"/>
    <property type="match status" value="1"/>
</dbReference>
<comment type="caution">
    <text evidence="2">The sequence shown here is derived from an EMBL/GenBank/DDBJ whole genome shotgun (WGS) entry which is preliminary data.</text>
</comment>
<feature type="compositionally biased region" description="Basic residues" evidence="1">
    <location>
        <begin position="1"/>
        <end position="10"/>
    </location>
</feature>
<evidence type="ECO:0000313" key="2">
    <source>
        <dbReference type="EMBL" id="KAG0465650.1"/>
    </source>
</evidence>
<feature type="compositionally biased region" description="Polar residues" evidence="1">
    <location>
        <begin position="59"/>
        <end position="71"/>
    </location>
</feature>
<evidence type="ECO:0000256" key="1">
    <source>
        <dbReference type="SAM" id="MobiDB-lite"/>
    </source>
</evidence>
<dbReference type="Proteomes" id="UP000639772">
    <property type="component" value="Chromosome 10"/>
</dbReference>
<organism evidence="2 3">
    <name type="scientific">Vanilla planifolia</name>
    <name type="common">Vanilla</name>
    <dbReference type="NCBI Taxonomy" id="51239"/>
    <lineage>
        <taxon>Eukaryota</taxon>
        <taxon>Viridiplantae</taxon>
        <taxon>Streptophyta</taxon>
        <taxon>Embryophyta</taxon>
        <taxon>Tracheophyta</taxon>
        <taxon>Spermatophyta</taxon>
        <taxon>Magnoliopsida</taxon>
        <taxon>Liliopsida</taxon>
        <taxon>Asparagales</taxon>
        <taxon>Orchidaceae</taxon>
        <taxon>Vanilloideae</taxon>
        <taxon>Vanilleae</taxon>
        <taxon>Vanilla</taxon>
    </lineage>
</organism>
<feature type="region of interest" description="Disordered" evidence="1">
    <location>
        <begin position="1"/>
        <end position="31"/>
    </location>
</feature>
<proteinExistence type="predicted"/>
<evidence type="ECO:0008006" key="4">
    <source>
        <dbReference type="Google" id="ProtNLM"/>
    </source>
</evidence>
<protein>
    <recommendedName>
        <fullName evidence="4">Coiled-coil domain-containing protein 137</fullName>
    </recommendedName>
</protein>
<dbReference type="PANTHER" id="PTHR37218">
    <property type="entry name" value="COILED-COIL PROTEIN"/>
    <property type="match status" value="1"/>
</dbReference>
<accession>A0A835Q3K7</accession>
<evidence type="ECO:0000313" key="3">
    <source>
        <dbReference type="Proteomes" id="UP000639772"/>
    </source>
</evidence>
<dbReference type="OrthoDB" id="673745at2759"/>
<feature type="region of interest" description="Disordered" evidence="1">
    <location>
        <begin position="48"/>
        <end position="88"/>
    </location>
</feature>
<dbReference type="AlphaFoldDB" id="A0A835Q3K7"/>
<gene>
    <name evidence="2" type="ORF">HPP92_019814</name>
</gene>
<dbReference type="EMBL" id="JADCNM010000010">
    <property type="protein sequence ID" value="KAG0465650.1"/>
    <property type="molecule type" value="Genomic_DNA"/>
</dbReference>
<name>A0A835Q3K7_VANPL</name>
<reference evidence="2 3" key="1">
    <citation type="journal article" date="2020" name="Nat. Food">
        <title>A phased Vanilla planifolia genome enables genetic improvement of flavour and production.</title>
        <authorList>
            <person name="Hasing T."/>
            <person name="Tang H."/>
            <person name="Brym M."/>
            <person name="Khazi F."/>
            <person name="Huang T."/>
            <person name="Chambers A.H."/>
        </authorList>
    </citation>
    <scope>NUCLEOTIDE SEQUENCE [LARGE SCALE GENOMIC DNA]</scope>
    <source>
        <tissue evidence="2">Leaf</tissue>
    </source>
</reference>
<sequence length="235" mass="26583">MGGKGRRRREKNYIAAHGGNNRLPPPPNAKDLEALPYKLRKIIQLKDISAGKQGAARSSAETVNGKTSGESLNEEKPNPRDAQCMTPSDNMQVVLEKTKNIVTKDNVADADSGLADERKRKRKKKTARDLRFENLDQLAAHSKRKERKKQYVEKRKTKCKKTMLNETLDFPGREDVKFGEVVQAPPKLSLPKVPKNFIDASKERLRLQAVELYRKRRAWESRPGINLPSLGETST</sequence>